<dbReference type="HAMAP" id="MF_00835">
    <property type="entry name" value="BioC"/>
    <property type="match status" value="1"/>
</dbReference>
<dbReference type="GO" id="GO:0009102">
    <property type="term" value="P:biotin biosynthetic process"/>
    <property type="evidence" value="ECO:0007669"/>
    <property type="project" value="UniProtKB-UniRule"/>
</dbReference>
<dbReference type="KEGG" id="ttc:FOKN1_0036"/>
<dbReference type="PANTHER" id="PTHR13090">
    <property type="entry name" value="ARGININE-HYDROXYLASE NDUFAF5, MITOCHONDRIAL"/>
    <property type="match status" value="1"/>
</dbReference>
<evidence type="ECO:0000256" key="2">
    <source>
        <dbReference type="ARBA" id="ARBA00004746"/>
    </source>
</evidence>
<comment type="function">
    <text evidence="8">Converts the free carboxyl group of a malonyl-thioester to its methyl ester by transfer of a methyl group from S-adenosyl-L-methionine (SAM). It allows to synthesize pimeloyl-ACP via the fatty acid synthetic pathway.</text>
</comment>
<reference evidence="10 11" key="1">
    <citation type="submission" date="2017-05" db="EMBL/GenBank/DDBJ databases">
        <title>Thiocyanate degradation by Thiohalobacter thiocyanaticus FOKN1.</title>
        <authorList>
            <person name="Oshiki M."/>
            <person name="Fukushima T."/>
            <person name="Kawano S."/>
            <person name="Nakagawa J."/>
        </authorList>
    </citation>
    <scope>NUCLEOTIDE SEQUENCE [LARGE SCALE GENOMIC DNA]</scope>
    <source>
        <strain evidence="10 11">FOKN1</strain>
    </source>
</reference>
<keyword evidence="7 8" id="KW-0093">Biotin biosynthesis</keyword>
<dbReference type="Pfam" id="PF08241">
    <property type="entry name" value="Methyltransf_11"/>
    <property type="match status" value="1"/>
</dbReference>
<dbReference type="PANTHER" id="PTHR13090:SF1">
    <property type="entry name" value="ARGININE-HYDROXYLASE NDUFAF5, MITOCHONDRIAL"/>
    <property type="match status" value="1"/>
</dbReference>
<dbReference type="Proteomes" id="UP000218765">
    <property type="component" value="Chromosome"/>
</dbReference>
<dbReference type="InterPro" id="IPR029063">
    <property type="entry name" value="SAM-dependent_MTases_sf"/>
</dbReference>
<keyword evidence="11" id="KW-1185">Reference proteome</keyword>
<name>A0A1Z4VLG9_9GAMM</name>
<dbReference type="CDD" id="cd02440">
    <property type="entry name" value="AdoMet_MTases"/>
    <property type="match status" value="1"/>
</dbReference>
<keyword evidence="5 8" id="KW-0808">Transferase</keyword>
<accession>A0A1Z4VLG9</accession>
<evidence type="ECO:0000256" key="3">
    <source>
        <dbReference type="ARBA" id="ARBA00012327"/>
    </source>
</evidence>
<protein>
    <recommendedName>
        <fullName evidence="3 8">Malonyl-[acyl-carrier protein] O-methyltransferase</fullName>
        <shortName evidence="8">Malonyl-ACP O-methyltransferase</shortName>
        <ecNumber evidence="3 8">2.1.1.197</ecNumber>
    </recommendedName>
    <alternativeName>
        <fullName evidence="8">Biotin synthesis protein BioC</fullName>
    </alternativeName>
</protein>
<comment type="pathway">
    <text evidence="2 8">Cofactor biosynthesis; biotin biosynthesis.</text>
</comment>
<evidence type="ECO:0000256" key="4">
    <source>
        <dbReference type="ARBA" id="ARBA00022603"/>
    </source>
</evidence>
<dbReference type="InterPro" id="IPR050602">
    <property type="entry name" value="Malonyl-ACP_OMT"/>
</dbReference>
<evidence type="ECO:0000256" key="1">
    <source>
        <dbReference type="ARBA" id="ARBA00000852"/>
    </source>
</evidence>
<dbReference type="RefSeq" id="WP_096363561.1">
    <property type="nucleotide sequence ID" value="NZ_AP018052.1"/>
</dbReference>
<dbReference type="AlphaFoldDB" id="A0A1Z4VLG9"/>
<dbReference type="GO" id="GO:0102130">
    <property type="term" value="F:malonyl-CoA methyltransferase activity"/>
    <property type="evidence" value="ECO:0007669"/>
    <property type="project" value="UniProtKB-EC"/>
</dbReference>
<dbReference type="GO" id="GO:0008757">
    <property type="term" value="F:S-adenosylmethionine-dependent methyltransferase activity"/>
    <property type="evidence" value="ECO:0007669"/>
    <property type="project" value="InterPro"/>
</dbReference>
<gene>
    <name evidence="8" type="primary">bioC</name>
    <name evidence="10" type="ORF">FOKN1_0036</name>
</gene>
<evidence type="ECO:0000259" key="9">
    <source>
        <dbReference type="Pfam" id="PF08241"/>
    </source>
</evidence>
<dbReference type="InterPro" id="IPR011814">
    <property type="entry name" value="BioC"/>
</dbReference>
<dbReference type="Gene3D" id="3.40.50.150">
    <property type="entry name" value="Vaccinia Virus protein VP39"/>
    <property type="match status" value="1"/>
</dbReference>
<evidence type="ECO:0000256" key="7">
    <source>
        <dbReference type="ARBA" id="ARBA00022756"/>
    </source>
</evidence>
<keyword evidence="6 8" id="KW-0949">S-adenosyl-L-methionine</keyword>
<comment type="catalytic activity">
    <reaction evidence="1 8">
        <text>malonyl-[ACP] + S-adenosyl-L-methionine = malonyl-[ACP] methyl ester + S-adenosyl-L-homocysteine</text>
        <dbReference type="Rhea" id="RHEA:17105"/>
        <dbReference type="Rhea" id="RHEA-COMP:9623"/>
        <dbReference type="Rhea" id="RHEA-COMP:9954"/>
        <dbReference type="ChEBI" id="CHEBI:57856"/>
        <dbReference type="ChEBI" id="CHEBI:59789"/>
        <dbReference type="ChEBI" id="CHEBI:78449"/>
        <dbReference type="ChEBI" id="CHEBI:78845"/>
        <dbReference type="EC" id="2.1.1.197"/>
    </reaction>
</comment>
<dbReference type="GO" id="GO:0032259">
    <property type="term" value="P:methylation"/>
    <property type="evidence" value="ECO:0007669"/>
    <property type="project" value="UniProtKB-KW"/>
</dbReference>
<dbReference type="EC" id="2.1.1.197" evidence="3 8"/>
<evidence type="ECO:0000313" key="10">
    <source>
        <dbReference type="EMBL" id="BAZ92441.1"/>
    </source>
</evidence>
<evidence type="ECO:0000256" key="8">
    <source>
        <dbReference type="HAMAP-Rule" id="MF_00835"/>
    </source>
</evidence>
<proteinExistence type="inferred from homology"/>
<organism evidence="10 11">
    <name type="scientific">Thiohalobacter thiocyanaticus</name>
    <dbReference type="NCBI Taxonomy" id="585455"/>
    <lineage>
        <taxon>Bacteria</taxon>
        <taxon>Pseudomonadati</taxon>
        <taxon>Pseudomonadota</taxon>
        <taxon>Gammaproteobacteria</taxon>
        <taxon>Thiohalobacterales</taxon>
        <taxon>Thiohalobacteraceae</taxon>
        <taxon>Thiohalobacter</taxon>
    </lineage>
</organism>
<dbReference type="GO" id="GO:0010340">
    <property type="term" value="F:carboxyl-O-methyltransferase activity"/>
    <property type="evidence" value="ECO:0007669"/>
    <property type="project" value="UniProtKB-UniRule"/>
</dbReference>
<comment type="similarity">
    <text evidence="8">Belongs to the methyltransferase superfamily.</text>
</comment>
<dbReference type="UniPathway" id="UPA00078"/>
<dbReference type="OrthoDB" id="9760689at2"/>
<feature type="domain" description="Methyltransferase type 11" evidence="9">
    <location>
        <begin position="53"/>
        <end position="149"/>
    </location>
</feature>
<dbReference type="NCBIfam" id="TIGR02072">
    <property type="entry name" value="BioC"/>
    <property type="match status" value="1"/>
</dbReference>
<evidence type="ECO:0000313" key="11">
    <source>
        <dbReference type="Proteomes" id="UP000218765"/>
    </source>
</evidence>
<sequence length="289" mass="32983">MDKPQQQLDKRQVRIAFNRAADSYDGVAVLQREVGERLLERLELIRLEPQWALDLGAGTGQITRGLLKRYRGSRVVALDLAEAMLTHTRRSAGWWRRPRLVCADAEQLPLADASVDLLVSNLTLQWCNSLEQTFAEFRRVLRPGGALFFTTFGPDTLRELRESWAEVDGHSHTNRFIDLHDIGDALVRAGLAEPVMDMEMLTLTYRELPTLVREIKELGAHNVTRGRARSLTGRARWRAFEQAYESRRRDGVLPLSYEVIYGHAWAPTGVRQQRSGDEVRVPLDMLKGR</sequence>
<dbReference type="InterPro" id="IPR013216">
    <property type="entry name" value="Methyltransf_11"/>
</dbReference>
<evidence type="ECO:0000256" key="5">
    <source>
        <dbReference type="ARBA" id="ARBA00022679"/>
    </source>
</evidence>
<dbReference type="EMBL" id="AP018052">
    <property type="protein sequence ID" value="BAZ92441.1"/>
    <property type="molecule type" value="Genomic_DNA"/>
</dbReference>
<dbReference type="SUPFAM" id="SSF53335">
    <property type="entry name" value="S-adenosyl-L-methionine-dependent methyltransferases"/>
    <property type="match status" value="1"/>
</dbReference>
<evidence type="ECO:0000256" key="6">
    <source>
        <dbReference type="ARBA" id="ARBA00022691"/>
    </source>
</evidence>
<keyword evidence="4 8" id="KW-0489">Methyltransferase</keyword>